<dbReference type="Gene3D" id="3.40.960.10">
    <property type="entry name" value="VSR Endonuclease"/>
    <property type="match status" value="1"/>
</dbReference>
<keyword evidence="8" id="KW-1185">Reference proteome</keyword>
<reference evidence="7 8" key="1">
    <citation type="submission" date="2017-07" db="EMBL/GenBank/DDBJ databases">
        <title>Amycolatopsis alba DSM 44262 Genome sequencing and assembly.</title>
        <authorList>
            <person name="Kaur N."/>
            <person name="Mayilraj S."/>
        </authorList>
    </citation>
    <scope>NUCLEOTIDE SEQUENCE [LARGE SCALE GENOMIC DNA]</scope>
    <source>
        <strain evidence="7 8">DSM 44262</strain>
    </source>
</reference>
<keyword evidence="1" id="KW-0540">Nuclease</keyword>
<dbReference type="GO" id="GO:0004519">
    <property type="term" value="F:endonuclease activity"/>
    <property type="evidence" value="ECO:0007669"/>
    <property type="project" value="UniProtKB-KW"/>
</dbReference>
<name>A0A229RRQ0_AMYAL</name>
<comment type="similarity">
    <text evidence="6">Belongs to the Vsr family.</text>
</comment>
<evidence type="ECO:0000256" key="6">
    <source>
        <dbReference type="ARBA" id="ARBA00029466"/>
    </source>
</evidence>
<keyword evidence="2 7" id="KW-0255">Endonuclease</keyword>
<evidence type="ECO:0000313" key="7">
    <source>
        <dbReference type="EMBL" id="OXM49347.1"/>
    </source>
</evidence>
<keyword evidence="5" id="KW-0234">DNA repair</keyword>
<comment type="caution">
    <text evidence="7">The sequence shown here is derived from an EMBL/GenBank/DDBJ whole genome shotgun (WGS) entry which is preliminary data.</text>
</comment>
<dbReference type="EMBL" id="NMQU01000052">
    <property type="protein sequence ID" value="OXM49347.1"/>
    <property type="molecule type" value="Genomic_DNA"/>
</dbReference>
<dbReference type="RefSeq" id="WP_084702330.1">
    <property type="nucleotide sequence ID" value="NZ_NMQU01000052.1"/>
</dbReference>
<sequence length="215" mass="24036">MVDLGASRYARASVDLRLNRTATEVLARLRWSDGGKAHTHELGQVSRSTRARNLSEGWTIARNSGLVTTERLPSGSWASSAGARASMRGNRSRDTEPELALRRLLHRRGLRYRVSARPIVGSRRTADILFPKAKVAVFVDGCFWHGCPEHHRPSSVNSTFWRDKIEQNRKRDADTTAQLNTAGWTVIRAWEHEDPATTADLVEAAVRIRTSRADG</sequence>
<accession>A0A229RRQ0</accession>
<dbReference type="Pfam" id="PF03852">
    <property type="entry name" value="Vsr"/>
    <property type="match status" value="1"/>
</dbReference>
<gene>
    <name evidence="7" type="ORF">CFP75_19545</name>
</gene>
<dbReference type="GO" id="GO:0016787">
    <property type="term" value="F:hydrolase activity"/>
    <property type="evidence" value="ECO:0007669"/>
    <property type="project" value="UniProtKB-KW"/>
</dbReference>
<evidence type="ECO:0000256" key="2">
    <source>
        <dbReference type="ARBA" id="ARBA00022759"/>
    </source>
</evidence>
<dbReference type="AlphaFoldDB" id="A0A229RRQ0"/>
<evidence type="ECO:0000256" key="1">
    <source>
        <dbReference type="ARBA" id="ARBA00022722"/>
    </source>
</evidence>
<dbReference type="InterPro" id="IPR004603">
    <property type="entry name" value="DNA_mismatch_endonuc_vsr"/>
</dbReference>
<evidence type="ECO:0000256" key="3">
    <source>
        <dbReference type="ARBA" id="ARBA00022763"/>
    </source>
</evidence>
<proteinExistence type="inferred from homology"/>
<dbReference type="InterPro" id="IPR011335">
    <property type="entry name" value="Restrct_endonuc-II-like"/>
</dbReference>
<keyword evidence="3" id="KW-0227">DNA damage</keyword>
<evidence type="ECO:0000256" key="4">
    <source>
        <dbReference type="ARBA" id="ARBA00022801"/>
    </source>
</evidence>
<evidence type="ECO:0000256" key="5">
    <source>
        <dbReference type="ARBA" id="ARBA00023204"/>
    </source>
</evidence>
<dbReference type="Proteomes" id="UP000215563">
    <property type="component" value="Unassembled WGS sequence"/>
</dbReference>
<dbReference type="SUPFAM" id="SSF52980">
    <property type="entry name" value="Restriction endonuclease-like"/>
    <property type="match status" value="1"/>
</dbReference>
<organism evidence="7 8">
    <name type="scientific">Amycolatopsis alba DSM 44262</name>
    <dbReference type="NCBI Taxonomy" id="1125972"/>
    <lineage>
        <taxon>Bacteria</taxon>
        <taxon>Bacillati</taxon>
        <taxon>Actinomycetota</taxon>
        <taxon>Actinomycetes</taxon>
        <taxon>Pseudonocardiales</taxon>
        <taxon>Pseudonocardiaceae</taxon>
        <taxon>Amycolatopsis</taxon>
    </lineage>
</organism>
<evidence type="ECO:0000313" key="8">
    <source>
        <dbReference type="Proteomes" id="UP000215563"/>
    </source>
</evidence>
<dbReference type="GO" id="GO:0006298">
    <property type="term" value="P:mismatch repair"/>
    <property type="evidence" value="ECO:0007669"/>
    <property type="project" value="InterPro"/>
</dbReference>
<dbReference type="OrthoDB" id="9801520at2"/>
<protein>
    <submittedName>
        <fullName evidence="7">Very short patch repair endonuclease</fullName>
    </submittedName>
</protein>
<keyword evidence="4" id="KW-0378">Hydrolase</keyword>
<dbReference type="NCBIfam" id="TIGR00632">
    <property type="entry name" value="vsr"/>
    <property type="match status" value="1"/>
</dbReference>